<reference evidence="3" key="2">
    <citation type="submission" date="2017-12" db="EMBL/GenBank/DDBJ databases">
        <title>Genome sequence of the Bar-tailed Godwit (Limosa lapponica baueri).</title>
        <authorList>
            <person name="Lima N.C.B."/>
            <person name="Parody-Merino A.M."/>
            <person name="Battley P.F."/>
            <person name="Fidler A.E."/>
            <person name="Prosdocimi F."/>
        </authorList>
    </citation>
    <scope>NUCLEOTIDE SEQUENCE [LARGE SCALE GENOMIC DNA]</scope>
</reference>
<dbReference type="Proteomes" id="UP000233556">
    <property type="component" value="Unassembled WGS sequence"/>
</dbReference>
<dbReference type="AlphaFoldDB" id="A0A2I0U5Z3"/>
<name>A0A2I0U5Z3_LIMLA</name>
<organism evidence="2 3">
    <name type="scientific">Limosa lapponica baueri</name>
    <dbReference type="NCBI Taxonomy" id="1758121"/>
    <lineage>
        <taxon>Eukaryota</taxon>
        <taxon>Metazoa</taxon>
        <taxon>Chordata</taxon>
        <taxon>Craniata</taxon>
        <taxon>Vertebrata</taxon>
        <taxon>Euteleostomi</taxon>
        <taxon>Archelosauria</taxon>
        <taxon>Archosauria</taxon>
        <taxon>Dinosauria</taxon>
        <taxon>Saurischia</taxon>
        <taxon>Theropoda</taxon>
        <taxon>Coelurosauria</taxon>
        <taxon>Aves</taxon>
        <taxon>Neognathae</taxon>
        <taxon>Neoaves</taxon>
        <taxon>Charadriiformes</taxon>
        <taxon>Scolopacidae</taxon>
        <taxon>Limosa</taxon>
    </lineage>
</organism>
<keyword evidence="3" id="KW-1185">Reference proteome</keyword>
<protein>
    <submittedName>
        <fullName evidence="2">Uncharacterized protein</fullName>
    </submittedName>
</protein>
<sequence>MATGCSGGILSVICRLIGKRKEEKKRKEKKRKEKKRKEKKRKEKKRKEKEKRKRREKQVLLRFICSDNSYRTEAIASAASTRQNA</sequence>
<dbReference type="EMBL" id="KZ506110">
    <property type="protein sequence ID" value="PKU41488.1"/>
    <property type="molecule type" value="Genomic_DNA"/>
</dbReference>
<accession>A0A2I0U5Z3</accession>
<proteinExistence type="predicted"/>
<evidence type="ECO:0000313" key="2">
    <source>
        <dbReference type="EMBL" id="PKU41488.1"/>
    </source>
</evidence>
<feature type="region of interest" description="Disordered" evidence="1">
    <location>
        <begin position="21"/>
        <end position="56"/>
    </location>
</feature>
<evidence type="ECO:0000256" key="1">
    <source>
        <dbReference type="SAM" id="MobiDB-lite"/>
    </source>
</evidence>
<gene>
    <name evidence="2" type="ORF">llap_8210</name>
</gene>
<evidence type="ECO:0000313" key="3">
    <source>
        <dbReference type="Proteomes" id="UP000233556"/>
    </source>
</evidence>
<feature type="compositionally biased region" description="Basic residues" evidence="1">
    <location>
        <begin position="22"/>
        <end position="56"/>
    </location>
</feature>
<reference evidence="3" key="1">
    <citation type="submission" date="2017-11" db="EMBL/GenBank/DDBJ databases">
        <authorList>
            <person name="Lima N.C."/>
            <person name="Parody-Merino A.M."/>
            <person name="Battley P.F."/>
            <person name="Fidler A.E."/>
            <person name="Prosdocimi F."/>
        </authorList>
    </citation>
    <scope>NUCLEOTIDE SEQUENCE [LARGE SCALE GENOMIC DNA]</scope>
</reference>